<gene>
    <name evidence="3" type="ORF">SKAU_G00423880</name>
</gene>
<dbReference type="AlphaFoldDB" id="A0A9Q1E5I1"/>
<dbReference type="OrthoDB" id="10624595at2759"/>
<feature type="coiled-coil region" evidence="1">
    <location>
        <begin position="130"/>
        <end position="164"/>
    </location>
</feature>
<evidence type="ECO:0000313" key="4">
    <source>
        <dbReference type="Proteomes" id="UP001152622"/>
    </source>
</evidence>
<comment type="caution">
    <text evidence="3">The sequence shown here is derived from an EMBL/GenBank/DDBJ whole genome shotgun (WGS) entry which is preliminary data.</text>
</comment>
<evidence type="ECO:0000256" key="1">
    <source>
        <dbReference type="SAM" id="Coils"/>
    </source>
</evidence>
<keyword evidence="2" id="KW-1133">Transmembrane helix</keyword>
<keyword evidence="1" id="KW-0175">Coiled coil</keyword>
<keyword evidence="2" id="KW-0812">Transmembrane</keyword>
<evidence type="ECO:0000313" key="3">
    <source>
        <dbReference type="EMBL" id="KAJ8332599.1"/>
    </source>
</evidence>
<dbReference type="Proteomes" id="UP001152622">
    <property type="component" value="Unassembled WGS sequence"/>
</dbReference>
<dbReference type="EMBL" id="JAINUF010000025">
    <property type="protein sequence ID" value="KAJ8332599.1"/>
    <property type="molecule type" value="Genomic_DNA"/>
</dbReference>
<reference evidence="3" key="1">
    <citation type="journal article" date="2023" name="Science">
        <title>Genome structures resolve the early diversification of teleost fishes.</title>
        <authorList>
            <person name="Parey E."/>
            <person name="Louis A."/>
            <person name="Montfort J."/>
            <person name="Bouchez O."/>
            <person name="Roques C."/>
            <person name="Iampietro C."/>
            <person name="Lluch J."/>
            <person name="Castinel A."/>
            <person name="Donnadieu C."/>
            <person name="Desvignes T."/>
            <person name="Floi Bucao C."/>
            <person name="Jouanno E."/>
            <person name="Wen M."/>
            <person name="Mejri S."/>
            <person name="Dirks R."/>
            <person name="Jansen H."/>
            <person name="Henkel C."/>
            <person name="Chen W.J."/>
            <person name="Zahm M."/>
            <person name="Cabau C."/>
            <person name="Klopp C."/>
            <person name="Thompson A.W."/>
            <person name="Robinson-Rechavi M."/>
            <person name="Braasch I."/>
            <person name="Lecointre G."/>
            <person name="Bobe J."/>
            <person name="Postlethwait J.H."/>
            <person name="Berthelot C."/>
            <person name="Roest Crollius H."/>
            <person name="Guiguen Y."/>
        </authorList>
    </citation>
    <scope>NUCLEOTIDE SEQUENCE</scope>
    <source>
        <strain evidence="3">WJC10195</strain>
    </source>
</reference>
<dbReference type="Gene3D" id="1.20.5.400">
    <property type="match status" value="1"/>
</dbReference>
<keyword evidence="4" id="KW-1185">Reference proteome</keyword>
<keyword evidence="2" id="KW-0472">Membrane</keyword>
<evidence type="ECO:0000256" key="2">
    <source>
        <dbReference type="SAM" id="Phobius"/>
    </source>
</evidence>
<name>A0A9Q1E5I1_SYNKA</name>
<proteinExistence type="predicted"/>
<sequence length="196" mass="21960">MAASTVTNSNGIYTDLNLPDSNVYSTLELTQRNRSGLRNTVTNSNSIYTDLTLPDSNVYSRMELTRHNSSGPRNTGKSTQSSHLFRRAAVGLGLLSAILLAATIFLCVIYTRERDLEEINACNGTWDNLEDQLQRNYDSLNKEKQQLQTDYDQLQRNYNSLEIRFGQLNFRGRITLQGAPDTRGHGATPGLIKQAL</sequence>
<protein>
    <submittedName>
        <fullName evidence="3">Uncharacterized protein</fullName>
    </submittedName>
</protein>
<organism evidence="3 4">
    <name type="scientific">Synaphobranchus kaupii</name>
    <name type="common">Kaup's arrowtooth eel</name>
    <dbReference type="NCBI Taxonomy" id="118154"/>
    <lineage>
        <taxon>Eukaryota</taxon>
        <taxon>Metazoa</taxon>
        <taxon>Chordata</taxon>
        <taxon>Craniata</taxon>
        <taxon>Vertebrata</taxon>
        <taxon>Euteleostomi</taxon>
        <taxon>Actinopterygii</taxon>
        <taxon>Neopterygii</taxon>
        <taxon>Teleostei</taxon>
        <taxon>Anguilliformes</taxon>
        <taxon>Synaphobranchidae</taxon>
        <taxon>Synaphobranchus</taxon>
    </lineage>
</organism>
<accession>A0A9Q1E5I1</accession>
<feature type="transmembrane region" description="Helical" evidence="2">
    <location>
        <begin position="88"/>
        <end position="110"/>
    </location>
</feature>